<sequence>MQKIIRAAALLASIAASAPVMAQTFVYVSEADDGTIARYALNEQTGALNLLGRTKTAGKVMPMALSADRTQLYAAIRSKPLQLESWHIDSKTGDLSPSSSVSAAASYPYISTDPQGRFLLGASYDGDVVHVYRLASDGKVIAPPVGSFKTGHAAHSVIVDARGENAYVGNLGTDRVLQLKLSATGELTALGNGYVKTAAENGPRHSVLSPDNRFLYNIGEMGGIITQFRREASGELVKVAETPNAVAEKHHLEHGKERPANYSDPTPRIWAADIRLTPDGRFLYVSERTSSTISGYRVNKADGTLTLIDSWQVEKQPRGMAITSDGRWLIASGEKSTVTGSYAIDPQSGALKRVGEAPAGRDANWVTTVTYAEHCTPEDFGGKADGKTLNTTAIQQAIDQCSQRGGGTVQLSPGRWLSGPLQLQSNITLQIDQGATLQASNQEGKFVNAFIGHPARVNEAFIYASNVNNVAITGGGTLDGDGEKSWWPQALKIRAEVRGGNPKAFTDRFPGIPLANGAPRPWFIEFNNVSHSKIEQLHLTNSPMWNIVIRNSADITVQNVRITNPVSSPNTDGMDIVSSRNITVSNMDIHTGDDNIAIKSGLVNGTAAASKDITIEDSVMRDGHGISVGSETANGIGKVTINHVTFLNTENGVRIKSARDRGENIGPLIASHLTMTNVVTPVLVTNSYSGQAGAQGHTLTQPIETAAVTASTPKMKGIHISDLMATKASYAMIFSGLPESPVEDVTLNNIRIDAQYGVQARYVSGEGKNITLTVKEGETLAKGPDTSLTLN</sequence>
<dbReference type="PROSITE" id="PS00502">
    <property type="entry name" value="POLYGALACTURONASE"/>
    <property type="match status" value="1"/>
</dbReference>
<reference evidence="6 7" key="1">
    <citation type="journal article" date="2010" name="BMC Genomics">
        <title>Genome comparison of the epiphytic bacteria Erwinia billingiae and E. tasmaniensis with the pear pathogen E. pyrifoliae.</title>
        <authorList>
            <person name="Kube M."/>
            <person name="Migdoll A.M."/>
            <person name="Gehring I."/>
            <person name="Heitmann K."/>
            <person name="Mayer Y."/>
            <person name="Kuhl H."/>
            <person name="Knaust F."/>
            <person name="Geider K."/>
            <person name="Reinhardt R."/>
        </authorList>
    </citation>
    <scope>NUCLEOTIDE SEQUENCE [LARGE SCALE GENOMIC DNA]</scope>
    <source>
        <strain evidence="6 7">Eb661</strain>
    </source>
</reference>
<evidence type="ECO:0000256" key="2">
    <source>
        <dbReference type="ARBA" id="ARBA00022801"/>
    </source>
</evidence>
<keyword evidence="7" id="KW-1185">Reference proteome</keyword>
<dbReference type="AlphaFoldDB" id="D8MPF9"/>
<dbReference type="InterPro" id="IPR015943">
    <property type="entry name" value="WD40/YVTN_repeat-like_dom_sf"/>
</dbReference>
<dbReference type="InterPro" id="IPR000743">
    <property type="entry name" value="Glyco_hydro_28"/>
</dbReference>
<evidence type="ECO:0000313" key="6">
    <source>
        <dbReference type="EMBL" id="CAX58716.1"/>
    </source>
</evidence>
<dbReference type="Pfam" id="PF10282">
    <property type="entry name" value="Lactonase"/>
    <property type="match status" value="1"/>
</dbReference>
<name>D8MPF9_ERWBE</name>
<keyword evidence="6" id="KW-0456">Lyase</keyword>
<evidence type="ECO:0000256" key="1">
    <source>
        <dbReference type="ARBA" id="ARBA00008834"/>
    </source>
</evidence>
<evidence type="ECO:0000256" key="3">
    <source>
        <dbReference type="ARBA" id="ARBA00023295"/>
    </source>
</evidence>
<dbReference type="EMBL" id="FP236843">
    <property type="protein sequence ID" value="CAX58716.1"/>
    <property type="molecule type" value="Genomic_DNA"/>
</dbReference>
<dbReference type="Gene3D" id="2.130.10.10">
    <property type="entry name" value="YVTN repeat-like/Quinoprotein amine dehydrogenase"/>
    <property type="match status" value="1"/>
</dbReference>
<feature type="signal peptide" evidence="5">
    <location>
        <begin position="1"/>
        <end position="22"/>
    </location>
</feature>
<organism evidence="7">
    <name type="scientific">Erwinia billingiae (strain Eb661)</name>
    <dbReference type="NCBI Taxonomy" id="634500"/>
    <lineage>
        <taxon>Bacteria</taxon>
        <taxon>Pseudomonadati</taxon>
        <taxon>Pseudomonadota</taxon>
        <taxon>Gammaproteobacteria</taxon>
        <taxon>Enterobacterales</taxon>
        <taxon>Erwiniaceae</taxon>
        <taxon>Erwinia</taxon>
    </lineage>
</organism>
<comment type="similarity">
    <text evidence="1 4">Belongs to the glycosyl hydrolase 28 family.</text>
</comment>
<evidence type="ECO:0000256" key="4">
    <source>
        <dbReference type="RuleBase" id="RU361169"/>
    </source>
</evidence>
<dbReference type="InterPro" id="IPR006626">
    <property type="entry name" value="PbH1"/>
</dbReference>
<dbReference type="HOGENOM" id="CLU_354789_0_0_6"/>
<evidence type="ECO:0000256" key="5">
    <source>
        <dbReference type="SAM" id="SignalP"/>
    </source>
</evidence>
<dbReference type="GO" id="GO:0005975">
    <property type="term" value="P:carbohydrate metabolic process"/>
    <property type="evidence" value="ECO:0007669"/>
    <property type="project" value="InterPro"/>
</dbReference>
<dbReference type="InterPro" id="IPR051801">
    <property type="entry name" value="GH28_Enzymes"/>
</dbReference>
<evidence type="ECO:0000313" key="7">
    <source>
        <dbReference type="Proteomes" id="UP000008793"/>
    </source>
</evidence>
<dbReference type="InterPro" id="IPR011050">
    <property type="entry name" value="Pectin_lyase_fold/virulence"/>
</dbReference>
<feature type="chain" id="PRO_5003118051" evidence="5">
    <location>
        <begin position="23"/>
        <end position="791"/>
    </location>
</feature>
<proteinExistence type="inferred from homology"/>
<dbReference type="InterPro" id="IPR012334">
    <property type="entry name" value="Pectin_lyas_fold"/>
</dbReference>
<dbReference type="Gene3D" id="2.160.20.10">
    <property type="entry name" value="Single-stranded right-handed beta-helix, Pectin lyase-like"/>
    <property type="match status" value="1"/>
</dbReference>
<dbReference type="STRING" id="634500.EbC_11850"/>
<dbReference type="GeneID" id="90514655"/>
<dbReference type="CAZy" id="GH28">
    <property type="family name" value="Glycoside Hydrolase Family 28"/>
</dbReference>
<keyword evidence="5" id="KW-0732">Signal</keyword>
<dbReference type="eggNOG" id="COG2706">
    <property type="taxonomic scope" value="Bacteria"/>
</dbReference>
<accession>D8MPF9</accession>
<dbReference type="InterPro" id="IPR019405">
    <property type="entry name" value="Lactonase_7-beta_prop"/>
</dbReference>
<dbReference type="InterPro" id="IPR011045">
    <property type="entry name" value="N2O_reductase_N"/>
</dbReference>
<dbReference type="Proteomes" id="UP000008793">
    <property type="component" value="Chromosome"/>
</dbReference>
<dbReference type="PANTHER" id="PTHR31339">
    <property type="entry name" value="PECTIN LYASE-RELATED"/>
    <property type="match status" value="1"/>
</dbReference>
<dbReference type="KEGG" id="ebi:EbC_11850"/>
<protein>
    <submittedName>
        <fullName evidence="6">Pectin lyase fold domain protein, virulence factor</fullName>
    </submittedName>
</protein>
<gene>
    <name evidence="6" type="primary">adhA</name>
    <name evidence="6" type="ordered locus">EbC_11850</name>
</gene>
<dbReference type="GO" id="GO:0004650">
    <property type="term" value="F:polygalacturonase activity"/>
    <property type="evidence" value="ECO:0007669"/>
    <property type="project" value="InterPro"/>
</dbReference>
<keyword evidence="3 4" id="KW-0326">Glycosidase</keyword>
<dbReference type="SUPFAM" id="SSF51126">
    <property type="entry name" value="Pectin lyase-like"/>
    <property type="match status" value="1"/>
</dbReference>
<dbReference type="Pfam" id="PF00295">
    <property type="entry name" value="Glyco_hydro_28"/>
    <property type="match status" value="1"/>
</dbReference>
<dbReference type="GO" id="GO:0016829">
    <property type="term" value="F:lyase activity"/>
    <property type="evidence" value="ECO:0007669"/>
    <property type="project" value="UniProtKB-KW"/>
</dbReference>
<dbReference type="RefSeq" id="WP_013201212.1">
    <property type="nucleotide sequence ID" value="NC_014306.1"/>
</dbReference>
<dbReference type="SMART" id="SM00710">
    <property type="entry name" value="PbH1"/>
    <property type="match status" value="5"/>
</dbReference>
<keyword evidence="2 4" id="KW-0378">Hydrolase</keyword>
<dbReference type="PANTHER" id="PTHR31339:SF9">
    <property type="entry name" value="PLASMIN AND FIBRONECTIN-BINDING PROTEIN A"/>
    <property type="match status" value="1"/>
</dbReference>
<dbReference type="SUPFAM" id="SSF50974">
    <property type="entry name" value="Nitrous oxide reductase, N-terminal domain"/>
    <property type="match status" value="1"/>
</dbReference>
<dbReference type="eggNOG" id="COG5434">
    <property type="taxonomic scope" value="Bacteria"/>
</dbReference>